<dbReference type="Gene3D" id="3.30.1330.30">
    <property type="match status" value="1"/>
</dbReference>
<dbReference type="Pfam" id="PF08032">
    <property type="entry name" value="SpoU_sub_bind"/>
    <property type="match status" value="1"/>
</dbReference>
<dbReference type="GO" id="GO:0005829">
    <property type="term" value="C:cytosol"/>
    <property type="evidence" value="ECO:0007669"/>
    <property type="project" value="TreeGrafter"/>
</dbReference>
<dbReference type="Gene3D" id="3.40.1280.10">
    <property type="match status" value="1"/>
</dbReference>
<dbReference type="GO" id="GO:0008173">
    <property type="term" value="F:RNA methyltransferase activity"/>
    <property type="evidence" value="ECO:0007669"/>
    <property type="project" value="InterPro"/>
</dbReference>
<proteinExistence type="predicted"/>
<dbReference type="InterPro" id="IPR029064">
    <property type="entry name" value="Ribosomal_eL30-like_sf"/>
</dbReference>
<accession>A0A1Z8AT23</accession>
<dbReference type="InterPro" id="IPR029026">
    <property type="entry name" value="tRNA_m1G_MTases_N"/>
</dbReference>
<dbReference type="Proteomes" id="UP000196102">
    <property type="component" value="Unassembled WGS sequence"/>
</dbReference>
<dbReference type="NCBIfam" id="TIGR00186">
    <property type="entry name" value="rRNA_methyl_3"/>
    <property type="match status" value="1"/>
</dbReference>
<evidence type="ECO:0000256" key="2">
    <source>
        <dbReference type="ARBA" id="ARBA00022679"/>
    </source>
</evidence>
<reference evidence="5" key="1">
    <citation type="journal article" date="2017" name="Proc. Natl. Acad. Sci. U.S.A.">
        <title>Simulation of Deepwater Horizon oil plume reveals substrate specialization within a complex community of hydrocarbon-degraders.</title>
        <authorList>
            <person name="Hu P."/>
            <person name="Dubinsky E.A."/>
            <person name="Probst A.J."/>
            <person name="Wang J."/>
            <person name="Sieber C.M.K."/>
            <person name="Tom L.M."/>
            <person name="Gardinali P."/>
            <person name="Banfield J.F."/>
            <person name="Atlas R.M."/>
            <person name="Andersen G.L."/>
        </authorList>
    </citation>
    <scope>NUCLEOTIDE SEQUENCE [LARGE SCALE GENOMIC DNA]</scope>
</reference>
<dbReference type="AlphaFoldDB" id="A0A1Z8AT23"/>
<dbReference type="GO" id="GO:0032259">
    <property type="term" value="P:methylation"/>
    <property type="evidence" value="ECO:0007669"/>
    <property type="project" value="UniProtKB-KW"/>
</dbReference>
<dbReference type="GO" id="GO:0006396">
    <property type="term" value="P:RNA processing"/>
    <property type="evidence" value="ECO:0007669"/>
    <property type="project" value="InterPro"/>
</dbReference>
<dbReference type="PANTHER" id="PTHR46429">
    <property type="entry name" value="23S RRNA (GUANOSINE-2'-O-)-METHYLTRANSFERASE RLMB"/>
    <property type="match status" value="1"/>
</dbReference>
<sequence length="243" mass="26403">MEKTTYIYGIRAIIEAIESGKEISKVYLLKDGDGILMQQLKTVARKNNITTSFVPIEKLNHLAKGNHQGAVASISPIHFKDLESILEKIDMESKPLFLLLDGITDVRNFGAIIRTAECTGVDAIVISESGSAPVNAATVKTSVGAVFNIPICKVNHIKDAVFLMKAYGVQTAGANEKANNLIYDIELNQPMAIVMGSEEKGINPSTLKILDHIVKLPMYGDIASLNVSVACGAMLYETLRQRL</sequence>
<evidence type="ECO:0000259" key="3">
    <source>
        <dbReference type="SMART" id="SM00967"/>
    </source>
</evidence>
<dbReference type="PANTHER" id="PTHR46429:SF1">
    <property type="entry name" value="23S RRNA (GUANOSINE-2'-O-)-METHYLTRANSFERASE RLMB"/>
    <property type="match status" value="1"/>
</dbReference>
<gene>
    <name evidence="4" type="ORF">A9Q93_09200</name>
</gene>
<comment type="caution">
    <text evidence="4">The sequence shown here is derived from an EMBL/GenBank/DDBJ whole genome shotgun (WGS) entry which is preliminary data.</text>
</comment>
<dbReference type="EMBL" id="MAAX01000140">
    <property type="protein sequence ID" value="OUS13489.1"/>
    <property type="molecule type" value="Genomic_DNA"/>
</dbReference>
<dbReference type="RefSeq" id="WP_303687132.1">
    <property type="nucleotide sequence ID" value="NZ_MAAX01000140.1"/>
</dbReference>
<dbReference type="InterPro" id="IPR004441">
    <property type="entry name" value="rRNA_MeTrfase_TrmH"/>
</dbReference>
<feature type="domain" description="RNA 2-O ribose methyltransferase substrate binding" evidence="3">
    <location>
        <begin position="6"/>
        <end position="80"/>
    </location>
</feature>
<dbReference type="SUPFAM" id="SSF75217">
    <property type="entry name" value="alpha/beta knot"/>
    <property type="match status" value="1"/>
</dbReference>
<dbReference type="InterPro" id="IPR013123">
    <property type="entry name" value="SpoU_subst-bd"/>
</dbReference>
<dbReference type="InterPro" id="IPR001537">
    <property type="entry name" value="SpoU_MeTrfase"/>
</dbReference>
<name>A0A1Z8AT23_9FLAO</name>
<dbReference type="CDD" id="cd18103">
    <property type="entry name" value="SpoU-like_RlmB"/>
    <property type="match status" value="1"/>
</dbReference>
<dbReference type="InterPro" id="IPR029028">
    <property type="entry name" value="Alpha/beta_knot_MTases"/>
</dbReference>
<organism evidence="4 5">
    <name type="scientific">Nonlabens dokdonensis</name>
    <dbReference type="NCBI Taxonomy" id="328515"/>
    <lineage>
        <taxon>Bacteria</taxon>
        <taxon>Pseudomonadati</taxon>
        <taxon>Bacteroidota</taxon>
        <taxon>Flavobacteriia</taxon>
        <taxon>Flavobacteriales</taxon>
        <taxon>Flavobacteriaceae</taxon>
        <taxon>Nonlabens</taxon>
    </lineage>
</organism>
<evidence type="ECO:0000256" key="1">
    <source>
        <dbReference type="ARBA" id="ARBA00022603"/>
    </source>
</evidence>
<keyword evidence="1 4" id="KW-0489">Methyltransferase</keyword>
<keyword evidence="2 4" id="KW-0808">Transferase</keyword>
<dbReference type="GO" id="GO:0003723">
    <property type="term" value="F:RNA binding"/>
    <property type="evidence" value="ECO:0007669"/>
    <property type="project" value="InterPro"/>
</dbReference>
<evidence type="ECO:0000313" key="4">
    <source>
        <dbReference type="EMBL" id="OUS13489.1"/>
    </source>
</evidence>
<protein>
    <submittedName>
        <fullName evidence="4">23S rRNA (Guanosine(2251)-2'-O)-methyltransferase RlmB</fullName>
    </submittedName>
</protein>
<evidence type="ECO:0000313" key="5">
    <source>
        <dbReference type="Proteomes" id="UP000196102"/>
    </source>
</evidence>
<dbReference type="SUPFAM" id="SSF55315">
    <property type="entry name" value="L30e-like"/>
    <property type="match status" value="1"/>
</dbReference>
<dbReference type="SMART" id="SM00967">
    <property type="entry name" value="SpoU_sub_bind"/>
    <property type="match status" value="1"/>
</dbReference>
<dbReference type="Pfam" id="PF00588">
    <property type="entry name" value="SpoU_methylase"/>
    <property type="match status" value="1"/>
</dbReference>